<keyword evidence="2" id="KW-1185">Reference proteome</keyword>
<sequence length="87" mass="9726">MAPSKFALRALSQSLAREFGPKGVHVAHIIIDGLIETDRIQSMMGEAKEEGTRLSPDAIGQAYRYLYEQDSSAWTQELDLRPSKEAF</sequence>
<comment type="caution">
    <text evidence="1">The sequence shown here is derived from an EMBL/GenBank/DDBJ whole genome shotgun (WGS) entry which is preliminary data.</text>
</comment>
<name>A0ACC2V7E8_9TREE</name>
<evidence type="ECO:0000313" key="2">
    <source>
        <dbReference type="Proteomes" id="UP001227268"/>
    </source>
</evidence>
<accession>A0ACC2V7E8</accession>
<reference evidence="1" key="1">
    <citation type="submission" date="2023-04" db="EMBL/GenBank/DDBJ databases">
        <title>Draft Genome sequencing of Naganishia species isolated from polar environments using Oxford Nanopore Technology.</title>
        <authorList>
            <person name="Leo P."/>
            <person name="Venkateswaran K."/>
        </authorList>
    </citation>
    <scope>NUCLEOTIDE SEQUENCE</scope>
    <source>
        <strain evidence="1">MNA-CCFEE 5423</strain>
    </source>
</reference>
<dbReference type="Proteomes" id="UP001227268">
    <property type="component" value="Unassembled WGS sequence"/>
</dbReference>
<gene>
    <name evidence="1" type="ORF">QFC21_005654</name>
</gene>
<protein>
    <submittedName>
        <fullName evidence="1">Uncharacterized protein</fullName>
    </submittedName>
</protein>
<proteinExistence type="predicted"/>
<organism evidence="1 2">
    <name type="scientific">Naganishia friedmannii</name>
    <dbReference type="NCBI Taxonomy" id="89922"/>
    <lineage>
        <taxon>Eukaryota</taxon>
        <taxon>Fungi</taxon>
        <taxon>Dikarya</taxon>
        <taxon>Basidiomycota</taxon>
        <taxon>Agaricomycotina</taxon>
        <taxon>Tremellomycetes</taxon>
        <taxon>Filobasidiales</taxon>
        <taxon>Filobasidiaceae</taxon>
        <taxon>Naganishia</taxon>
    </lineage>
</organism>
<dbReference type="EMBL" id="JASBWT010000022">
    <property type="protein sequence ID" value="KAJ9095288.1"/>
    <property type="molecule type" value="Genomic_DNA"/>
</dbReference>
<evidence type="ECO:0000313" key="1">
    <source>
        <dbReference type="EMBL" id="KAJ9095288.1"/>
    </source>
</evidence>